<gene>
    <name evidence="1" type="ORF">EV199_3560</name>
</gene>
<dbReference type="Proteomes" id="UP000293874">
    <property type="component" value="Unassembled WGS sequence"/>
</dbReference>
<organism evidence="1 2">
    <name type="scientific">Pseudobacter ginsenosidimutans</name>
    <dbReference type="NCBI Taxonomy" id="661488"/>
    <lineage>
        <taxon>Bacteria</taxon>
        <taxon>Pseudomonadati</taxon>
        <taxon>Bacteroidota</taxon>
        <taxon>Chitinophagia</taxon>
        <taxon>Chitinophagales</taxon>
        <taxon>Chitinophagaceae</taxon>
        <taxon>Pseudobacter</taxon>
    </lineage>
</organism>
<dbReference type="EMBL" id="SGXA01000002">
    <property type="protein sequence ID" value="RZS71652.1"/>
    <property type="molecule type" value="Genomic_DNA"/>
</dbReference>
<evidence type="ECO:0000313" key="1">
    <source>
        <dbReference type="EMBL" id="RZS71652.1"/>
    </source>
</evidence>
<name>A0A4Q7MS81_9BACT</name>
<keyword evidence="2" id="KW-1185">Reference proteome</keyword>
<dbReference type="InterPro" id="IPR035958">
    <property type="entry name" value="SecB-like_sf"/>
</dbReference>
<evidence type="ECO:0000313" key="2">
    <source>
        <dbReference type="Proteomes" id="UP000293874"/>
    </source>
</evidence>
<dbReference type="Gene3D" id="3.10.420.10">
    <property type="entry name" value="SecB-like"/>
    <property type="match status" value="1"/>
</dbReference>
<dbReference type="OrthoDB" id="983047at2"/>
<reference evidence="1 2" key="1">
    <citation type="submission" date="2019-02" db="EMBL/GenBank/DDBJ databases">
        <title>Genomic Encyclopedia of Type Strains, Phase IV (KMG-IV): sequencing the most valuable type-strain genomes for metagenomic binning, comparative biology and taxonomic classification.</title>
        <authorList>
            <person name="Goeker M."/>
        </authorList>
    </citation>
    <scope>NUCLEOTIDE SEQUENCE [LARGE SCALE GENOMIC DNA]</scope>
    <source>
        <strain evidence="1 2">DSM 18116</strain>
    </source>
</reference>
<protein>
    <submittedName>
        <fullName evidence="1">Preprotein translocase subunit SecB</fullName>
    </submittedName>
</protein>
<proteinExistence type="predicted"/>
<comment type="caution">
    <text evidence="1">The sequence shown here is derived from an EMBL/GenBank/DDBJ whole genome shotgun (WGS) entry which is preliminary data.</text>
</comment>
<dbReference type="AlphaFoldDB" id="A0A4Q7MS81"/>
<dbReference type="RefSeq" id="WP_130542131.1">
    <property type="nucleotide sequence ID" value="NZ_CP042431.1"/>
</dbReference>
<accession>A0A4Q7MS81</accession>
<dbReference type="SUPFAM" id="SSF54611">
    <property type="entry name" value="SecB-like"/>
    <property type="match status" value="1"/>
</dbReference>
<sequence>MEIKPQPKLKFVGVHIINVQFKASQEITKEKSLNINIEPTVFYPEDNTNAFSILMTVSISHKEELSLTVHSVGNFLVETEGSTSDQDFRKSLVNANAPAIMFPYLRAFISTFTSNLGGIVSPIILPTQFFQGELKEHKPSVVE</sequence>